<evidence type="ECO:0000313" key="2">
    <source>
        <dbReference type="Proteomes" id="UP000315133"/>
    </source>
</evidence>
<dbReference type="EMBL" id="VFPU01000001">
    <property type="protein sequence ID" value="TQM95538.1"/>
    <property type="molecule type" value="Genomic_DNA"/>
</dbReference>
<dbReference type="Proteomes" id="UP000315133">
    <property type="component" value="Unassembled WGS sequence"/>
</dbReference>
<accession>A0A543KKE4</accession>
<name>A0A543KKE4_9MICO</name>
<comment type="caution">
    <text evidence="1">The sequence shown here is derived from an EMBL/GenBank/DDBJ whole genome shotgun (WGS) entry which is preliminary data.</text>
</comment>
<proteinExistence type="predicted"/>
<reference evidence="1 2" key="1">
    <citation type="submission" date="2019-06" db="EMBL/GenBank/DDBJ databases">
        <title>Sequencing the genomes of 1000 actinobacteria strains.</title>
        <authorList>
            <person name="Klenk H.-P."/>
        </authorList>
    </citation>
    <scope>NUCLEOTIDE SEQUENCE [LARGE SCALE GENOMIC DNA]</scope>
    <source>
        <strain evidence="1 2">DSM 12362</strain>
    </source>
</reference>
<keyword evidence="2" id="KW-1185">Reference proteome</keyword>
<protein>
    <submittedName>
        <fullName evidence="1">Uncharacterized protein</fullName>
    </submittedName>
</protein>
<dbReference type="AlphaFoldDB" id="A0A543KKE4"/>
<evidence type="ECO:0000313" key="1">
    <source>
        <dbReference type="EMBL" id="TQM95538.1"/>
    </source>
</evidence>
<gene>
    <name evidence="1" type="ORF">FB476_0382</name>
</gene>
<sequence length="49" mass="5299">MTKKRAARPYPRVTVTFRPAPDHGQLQKVAEVVLAAVAKSAPTAVRRAS</sequence>
<organism evidence="1 2">
    <name type="scientific">Ornithinimicrobium humiphilum</name>
    <dbReference type="NCBI Taxonomy" id="125288"/>
    <lineage>
        <taxon>Bacteria</taxon>
        <taxon>Bacillati</taxon>
        <taxon>Actinomycetota</taxon>
        <taxon>Actinomycetes</taxon>
        <taxon>Micrococcales</taxon>
        <taxon>Ornithinimicrobiaceae</taxon>
        <taxon>Ornithinimicrobium</taxon>
    </lineage>
</organism>